<dbReference type="Proteomes" id="UP000183376">
    <property type="component" value="Chromosome I"/>
</dbReference>
<organism evidence="1 2">
    <name type="scientific">Allokutzneria albata</name>
    <name type="common">Kibdelosporangium albatum</name>
    <dbReference type="NCBI Taxonomy" id="211114"/>
    <lineage>
        <taxon>Bacteria</taxon>
        <taxon>Bacillati</taxon>
        <taxon>Actinomycetota</taxon>
        <taxon>Actinomycetes</taxon>
        <taxon>Pseudonocardiales</taxon>
        <taxon>Pseudonocardiaceae</taxon>
        <taxon>Allokutzneria</taxon>
    </lineage>
</organism>
<gene>
    <name evidence="1" type="ORF">SAMN04489726_1126</name>
</gene>
<keyword evidence="2" id="KW-1185">Reference proteome</keyword>
<proteinExistence type="predicted"/>
<sequence length="378" mass="42122">MAGPLIYTRHPMCVQIPSIYKAARYPFTDPVWAELPGSEYDARPRKSKREQCAALTQTGDQCRFGRDSDVEFTAQDARFCCRHNPARHCGRATRANRPCSAYTIDGSACEFHDGMPRMVVAATCASETPAVQDDQDDADVEEIDASENLAREQGAFVPERAEDELLDSTLDPQEVHPRLSTPWPRLNAALQGGFEVGQIVAVSSADHRFASRMLRGLSDHLLKEGLRVERLYCDKRETTVNEVLEWAELHISSGADALVLDWFPNILTDAATLDDDWRELPPADVLTRLSGELHHRIVGEPTVLFVGACMDPGTRKDAPGAQVVTYPLHEEASAIEYLARTWLITYPAPSPYKNTVGWLRRAPSDVERVKEAIPLIRT</sequence>
<dbReference type="EMBL" id="LT629701">
    <property type="protein sequence ID" value="SDM34072.1"/>
    <property type="molecule type" value="Genomic_DNA"/>
</dbReference>
<dbReference type="AlphaFoldDB" id="A0A1G9SF90"/>
<name>A0A1G9SF90_ALLAB</name>
<evidence type="ECO:0000313" key="1">
    <source>
        <dbReference type="EMBL" id="SDM34072.1"/>
    </source>
</evidence>
<evidence type="ECO:0000313" key="2">
    <source>
        <dbReference type="Proteomes" id="UP000183376"/>
    </source>
</evidence>
<dbReference type="RefSeq" id="WP_030432339.1">
    <property type="nucleotide sequence ID" value="NZ_LT629701.1"/>
</dbReference>
<protein>
    <submittedName>
        <fullName evidence="1">Uncharacterized protein</fullName>
    </submittedName>
</protein>
<accession>A0A1G9SF90</accession>
<reference evidence="1 2" key="1">
    <citation type="submission" date="2016-10" db="EMBL/GenBank/DDBJ databases">
        <authorList>
            <person name="de Groot N.N."/>
        </authorList>
    </citation>
    <scope>NUCLEOTIDE SEQUENCE [LARGE SCALE GENOMIC DNA]</scope>
    <source>
        <strain evidence="1 2">DSM 44149</strain>
    </source>
</reference>